<evidence type="ECO:0000313" key="1">
    <source>
        <dbReference type="EMBL" id="KAF9762867.1"/>
    </source>
</evidence>
<protein>
    <submittedName>
        <fullName evidence="1">Uncharacterized protein</fullName>
    </submittedName>
</protein>
<keyword evidence="2" id="KW-1185">Reference proteome</keyword>
<dbReference type="Proteomes" id="UP000740883">
    <property type="component" value="Unassembled WGS sequence"/>
</dbReference>
<dbReference type="EMBL" id="SBJO01000125">
    <property type="protein sequence ID" value="KAF9762867.1"/>
    <property type="molecule type" value="Genomic_DNA"/>
</dbReference>
<proteinExistence type="predicted"/>
<reference evidence="1 2" key="1">
    <citation type="journal article" date="2020" name="Genome Biol. Evol.">
        <title>Comparative genomics of strictly vertically transmitted, feminizing microsporidia endosymbionts of amphipod crustaceans.</title>
        <authorList>
            <person name="Cormier A."/>
            <person name="Chebbi M.A."/>
            <person name="Giraud I."/>
            <person name="Wattier R."/>
            <person name="Teixeira M."/>
            <person name="Gilbert C."/>
            <person name="Rigaud T."/>
            <person name="Cordaux R."/>
        </authorList>
    </citation>
    <scope>NUCLEOTIDE SEQUENCE [LARGE SCALE GENOMIC DNA]</scope>
    <source>
        <strain evidence="1 2">Ou3-Ou53</strain>
    </source>
</reference>
<dbReference type="AlphaFoldDB" id="A0A9P6KYW7"/>
<sequence>MRIDTSKIRRNSIIELCVVPDVQIHLIMKQMSASFDHPYFFDTIGNLKYVVEDAIEIYSLRKLIRELNKMKAHDSFTLFIDSITIIGDKKDGSSTVFSILWDLVYTNKATIILSNHYQYFVNGSKSYFVPRLGKRFWNLVNYRIFFQYKRNKLSYEIVDNSMLEIKA</sequence>
<organism evidence="1 2">
    <name type="scientific">Nosema granulosis</name>
    <dbReference type="NCBI Taxonomy" id="83296"/>
    <lineage>
        <taxon>Eukaryota</taxon>
        <taxon>Fungi</taxon>
        <taxon>Fungi incertae sedis</taxon>
        <taxon>Microsporidia</taxon>
        <taxon>Nosematidae</taxon>
        <taxon>Nosema</taxon>
    </lineage>
</organism>
<dbReference type="OrthoDB" id="2189928at2759"/>
<name>A0A9P6KYW7_9MICR</name>
<comment type="caution">
    <text evidence="1">The sequence shown here is derived from an EMBL/GenBank/DDBJ whole genome shotgun (WGS) entry which is preliminary data.</text>
</comment>
<evidence type="ECO:0000313" key="2">
    <source>
        <dbReference type="Proteomes" id="UP000740883"/>
    </source>
</evidence>
<accession>A0A9P6KYW7</accession>
<gene>
    <name evidence="1" type="ORF">NGRA_1698</name>
</gene>